<dbReference type="InterPro" id="IPR052032">
    <property type="entry name" value="ATP-dep_AA_Ligase"/>
</dbReference>
<keyword evidence="2 4" id="KW-0547">Nucleotide-binding</keyword>
<evidence type="ECO:0000313" key="7">
    <source>
        <dbReference type="Proteomes" id="UP000538929"/>
    </source>
</evidence>
<evidence type="ECO:0000259" key="5">
    <source>
        <dbReference type="PROSITE" id="PS50975"/>
    </source>
</evidence>
<name>A0A7W3T9W9_9ACTN</name>
<protein>
    <submittedName>
        <fullName evidence="6">Biotin carboxylase</fullName>
    </submittedName>
</protein>
<comment type="caution">
    <text evidence="6">The sequence shown here is derived from an EMBL/GenBank/DDBJ whole genome shotgun (WGS) entry which is preliminary data.</text>
</comment>
<dbReference type="Gene3D" id="3.40.50.20">
    <property type="match status" value="1"/>
</dbReference>
<keyword evidence="1" id="KW-0436">Ligase</keyword>
<feature type="domain" description="ATP-grasp" evidence="5">
    <location>
        <begin position="123"/>
        <end position="316"/>
    </location>
</feature>
<accession>A0A7W3T9W9</accession>
<evidence type="ECO:0000256" key="4">
    <source>
        <dbReference type="PROSITE-ProRule" id="PRU00409"/>
    </source>
</evidence>
<evidence type="ECO:0000256" key="1">
    <source>
        <dbReference type="ARBA" id="ARBA00022598"/>
    </source>
</evidence>
<sequence length="414" mass="44665">MNTGVPHPPTSHVLVLHRWRDRHAHYARYLDHSAHRVSYVTTASGRESVPTTAAAVSVISATDAVNEVRAAVAALVRRLGPVTRLVALNEGDLDTAAVLRAELDLPGQRPGELRRFRDKLTMVTLAAEAGIRVPPHADAADPRVVADFARRYGWPVVLKPRRGTASRGVRVLHAPRDVPDTAVFDAEPLIVQSYVTDPVVHVDGLWTGRRLGPWRASRYVNSCRGFTQGEFLGSVEIDDPELLGHLEAFTGRCVSALGGDRPRVFHLEAFVGKDADGTPRITFLEAGARVGGGEIPFVWREVHGTDLMGAAAAIQLGRDPEPASSPAGETAGWLLLPVPVPPPCRVVSVRVDVQEVDGPYARVIPTPGSVIPRIGGYEHVAARFRFRGPSSQEVEAAVMKTASSFTMRCAPLPA</sequence>
<dbReference type="Proteomes" id="UP000538929">
    <property type="component" value="Unassembled WGS sequence"/>
</dbReference>
<dbReference type="InterPro" id="IPR013815">
    <property type="entry name" value="ATP_grasp_subdomain_1"/>
</dbReference>
<dbReference type="GO" id="GO:0046872">
    <property type="term" value="F:metal ion binding"/>
    <property type="evidence" value="ECO:0007669"/>
    <property type="project" value="InterPro"/>
</dbReference>
<dbReference type="SUPFAM" id="SSF56059">
    <property type="entry name" value="Glutathione synthetase ATP-binding domain-like"/>
    <property type="match status" value="1"/>
</dbReference>
<evidence type="ECO:0000313" key="6">
    <source>
        <dbReference type="EMBL" id="MBB0242939.1"/>
    </source>
</evidence>
<evidence type="ECO:0000256" key="3">
    <source>
        <dbReference type="ARBA" id="ARBA00022840"/>
    </source>
</evidence>
<dbReference type="PANTHER" id="PTHR43585">
    <property type="entry name" value="FUMIPYRROLE BIOSYNTHESIS PROTEIN C"/>
    <property type="match status" value="1"/>
</dbReference>
<dbReference type="RefSeq" id="WP_182604684.1">
    <property type="nucleotide sequence ID" value="NZ_VKHT01000030.1"/>
</dbReference>
<dbReference type="AlphaFoldDB" id="A0A7W3T9W9"/>
<dbReference type="PROSITE" id="PS50975">
    <property type="entry name" value="ATP_GRASP"/>
    <property type="match status" value="1"/>
</dbReference>
<dbReference type="Gene3D" id="3.30.1490.20">
    <property type="entry name" value="ATP-grasp fold, A domain"/>
    <property type="match status" value="1"/>
</dbReference>
<proteinExistence type="predicted"/>
<dbReference type="InterPro" id="IPR011761">
    <property type="entry name" value="ATP-grasp"/>
</dbReference>
<keyword evidence="7" id="KW-1185">Reference proteome</keyword>
<keyword evidence="3 4" id="KW-0067">ATP-binding</keyword>
<dbReference type="Gene3D" id="3.30.470.20">
    <property type="entry name" value="ATP-grasp fold, B domain"/>
    <property type="match status" value="1"/>
</dbReference>
<gene>
    <name evidence="6" type="ORF">FNQ90_02145</name>
</gene>
<dbReference type="GO" id="GO:0016874">
    <property type="term" value="F:ligase activity"/>
    <property type="evidence" value="ECO:0007669"/>
    <property type="project" value="UniProtKB-KW"/>
</dbReference>
<dbReference type="EMBL" id="VKHT01000030">
    <property type="protein sequence ID" value="MBB0242939.1"/>
    <property type="molecule type" value="Genomic_DNA"/>
</dbReference>
<dbReference type="GO" id="GO:0005524">
    <property type="term" value="F:ATP binding"/>
    <property type="evidence" value="ECO:0007669"/>
    <property type="project" value="UniProtKB-UniRule"/>
</dbReference>
<evidence type="ECO:0000256" key="2">
    <source>
        <dbReference type="ARBA" id="ARBA00022741"/>
    </source>
</evidence>
<reference evidence="7" key="1">
    <citation type="submission" date="2019-10" db="EMBL/GenBank/DDBJ databases">
        <title>Streptomyces sp. nov., a novel actinobacterium isolated from alkaline environment.</title>
        <authorList>
            <person name="Golinska P."/>
        </authorList>
    </citation>
    <scope>NUCLEOTIDE SEQUENCE [LARGE SCALE GENOMIC DNA]</scope>
    <source>
        <strain evidence="7">DSM 42118</strain>
    </source>
</reference>
<dbReference type="PANTHER" id="PTHR43585:SF2">
    <property type="entry name" value="ATP-GRASP ENZYME FSQD"/>
    <property type="match status" value="1"/>
</dbReference>
<organism evidence="6 7">
    <name type="scientific">Streptomyces alkaliphilus</name>
    <dbReference type="NCBI Taxonomy" id="1472722"/>
    <lineage>
        <taxon>Bacteria</taxon>
        <taxon>Bacillati</taxon>
        <taxon>Actinomycetota</taxon>
        <taxon>Actinomycetes</taxon>
        <taxon>Kitasatosporales</taxon>
        <taxon>Streptomycetaceae</taxon>
        <taxon>Streptomyces</taxon>
    </lineage>
</organism>